<protein>
    <submittedName>
        <fullName evidence="1">Uncharacterized protein</fullName>
    </submittedName>
</protein>
<organism evidence="1">
    <name type="scientific">Chromera velia CCMP2878</name>
    <dbReference type="NCBI Taxonomy" id="1169474"/>
    <lineage>
        <taxon>Eukaryota</taxon>
        <taxon>Sar</taxon>
        <taxon>Alveolata</taxon>
        <taxon>Colpodellida</taxon>
        <taxon>Chromeraceae</taxon>
        <taxon>Chromera</taxon>
    </lineage>
</organism>
<evidence type="ECO:0000313" key="1">
    <source>
        <dbReference type="EMBL" id="CEM31351.1"/>
    </source>
</evidence>
<accession>A0A0G4GMC4</accession>
<sequence>MGVFWGRFNQRTWAVIHRMMQVEEPHIFSEEHDIIIDINKDAEAADSSVGGLMTEDAFRSFPLPDRKDDKEMIESAINDGEFWERGFPSSMDSL</sequence>
<reference evidence="1" key="1">
    <citation type="submission" date="2014-11" db="EMBL/GenBank/DDBJ databases">
        <authorList>
            <person name="Otto D Thomas"/>
            <person name="Naeem Raeece"/>
        </authorList>
    </citation>
    <scope>NUCLEOTIDE SEQUENCE</scope>
</reference>
<name>A0A0G4GMC4_9ALVE</name>
<gene>
    <name evidence="1" type="ORF">Cvel_22538</name>
</gene>
<dbReference type="EMBL" id="CDMZ01001353">
    <property type="protein sequence ID" value="CEM31351.1"/>
    <property type="molecule type" value="Genomic_DNA"/>
</dbReference>
<proteinExistence type="predicted"/>
<dbReference type="AlphaFoldDB" id="A0A0G4GMC4"/>
<dbReference type="VEuPathDB" id="CryptoDB:Cvel_22538"/>